<dbReference type="PANTHER" id="PTHR45138:SF9">
    <property type="entry name" value="DIGUANYLATE CYCLASE DGCM-RELATED"/>
    <property type="match status" value="1"/>
</dbReference>
<dbReference type="Pfam" id="PF00990">
    <property type="entry name" value="GGDEF"/>
    <property type="match status" value="1"/>
</dbReference>
<dbReference type="AlphaFoldDB" id="A0A1T4NMD9"/>
<feature type="domain" description="GGDEF" evidence="1">
    <location>
        <begin position="346"/>
        <end position="470"/>
    </location>
</feature>
<reference evidence="2 3" key="1">
    <citation type="submission" date="2017-02" db="EMBL/GenBank/DDBJ databases">
        <authorList>
            <person name="Peterson S.W."/>
        </authorList>
    </citation>
    <scope>NUCLEOTIDE SEQUENCE [LARGE SCALE GENOMIC DNA]</scope>
    <source>
        <strain evidence="2 3">ATCC 17233</strain>
    </source>
</reference>
<dbReference type="InterPro" id="IPR029016">
    <property type="entry name" value="GAF-like_dom_sf"/>
</dbReference>
<dbReference type="GO" id="GO:0052621">
    <property type="term" value="F:diguanylate cyclase activity"/>
    <property type="evidence" value="ECO:0007669"/>
    <property type="project" value="TreeGrafter"/>
</dbReference>
<evidence type="ECO:0000259" key="1">
    <source>
        <dbReference type="PROSITE" id="PS50887"/>
    </source>
</evidence>
<accession>A0A1T4NMD9</accession>
<dbReference type="Gene3D" id="3.30.70.270">
    <property type="match status" value="1"/>
</dbReference>
<proteinExistence type="predicted"/>
<dbReference type="CDD" id="cd01949">
    <property type="entry name" value="GGDEF"/>
    <property type="match status" value="1"/>
</dbReference>
<dbReference type="Proteomes" id="UP000189857">
    <property type="component" value="Unassembled WGS sequence"/>
</dbReference>
<dbReference type="InterPro" id="IPR050469">
    <property type="entry name" value="Diguanylate_Cyclase"/>
</dbReference>
<dbReference type="SUPFAM" id="SSF55781">
    <property type="entry name" value="GAF domain-like"/>
    <property type="match status" value="1"/>
</dbReference>
<keyword evidence="3" id="KW-1185">Reference proteome</keyword>
<sequence>MDFQALVDGIGAMTCVVSVEDLGNGRYGKICIVTGNKGYIDSIEKPAPGAELLVQKFVPNSEYTNYLTKDLNFEDYSYRAAVEGKCLHSYAKPERMQGIWFNMSFIPIGHRDGNICYCLYIMEINFSADTKRLSNVSSDTAVGVLDTCIKLRSSRDFKETMGEVIEDIREQCDASYCCILLVNSYEMKCTVLCESYKDKSLKISMNDYLDADFYELAQSWNTLISGSNCLIAKNEQDMEVVKERNPKWYKSMVDADIKSIIIFPLKFREDLLGYIWAANFKSDDAPKIKETLETTTFILGSEINNYLLMDRLKILSSKDMLTGVMNRNEMNNLIDKIYNLTDDNPNSVGVIFVDLNGLKTVNDEGGHVAGDILLKNAAAVLEEVFLPSDIYRAGGDEFTIIVTGISESELLEKVEAVREAAEHYENVSFAIGYCYDENKHNVKEALRIADERMYEDKKKYYEMHPEKKKR</sequence>
<protein>
    <submittedName>
        <fullName evidence="2">Diguanylate cyclase (GGDEF) domain-containing protein</fullName>
    </submittedName>
</protein>
<dbReference type="InterPro" id="IPR043128">
    <property type="entry name" value="Rev_trsase/Diguanyl_cyclase"/>
</dbReference>
<gene>
    <name evidence="2" type="ORF">SAMN02745110_01641</name>
</gene>
<dbReference type="Gene3D" id="3.30.450.40">
    <property type="match status" value="1"/>
</dbReference>
<dbReference type="RefSeq" id="WP_078787479.1">
    <property type="nucleotide sequence ID" value="NZ_FMTO01000008.1"/>
</dbReference>
<evidence type="ECO:0000313" key="2">
    <source>
        <dbReference type="EMBL" id="SJZ80430.1"/>
    </source>
</evidence>
<dbReference type="SMART" id="SM00267">
    <property type="entry name" value="GGDEF"/>
    <property type="match status" value="1"/>
</dbReference>
<dbReference type="NCBIfam" id="TIGR00254">
    <property type="entry name" value="GGDEF"/>
    <property type="match status" value="1"/>
</dbReference>
<evidence type="ECO:0000313" key="3">
    <source>
        <dbReference type="Proteomes" id="UP000189857"/>
    </source>
</evidence>
<dbReference type="InterPro" id="IPR000160">
    <property type="entry name" value="GGDEF_dom"/>
</dbReference>
<name>A0A1T4NMD9_9FIRM</name>
<organism evidence="2 3">
    <name type="scientific">Eubacterium ruminantium</name>
    <dbReference type="NCBI Taxonomy" id="42322"/>
    <lineage>
        <taxon>Bacteria</taxon>
        <taxon>Bacillati</taxon>
        <taxon>Bacillota</taxon>
        <taxon>Clostridia</taxon>
        <taxon>Eubacteriales</taxon>
        <taxon>Eubacteriaceae</taxon>
        <taxon>Eubacterium</taxon>
    </lineage>
</organism>
<dbReference type="InterPro" id="IPR029787">
    <property type="entry name" value="Nucleotide_cyclase"/>
</dbReference>
<dbReference type="PANTHER" id="PTHR45138">
    <property type="entry name" value="REGULATORY COMPONENTS OF SENSORY TRANSDUCTION SYSTEM"/>
    <property type="match status" value="1"/>
</dbReference>
<dbReference type="EMBL" id="FUXA01000009">
    <property type="protein sequence ID" value="SJZ80430.1"/>
    <property type="molecule type" value="Genomic_DNA"/>
</dbReference>
<dbReference type="OrthoDB" id="9759607at2"/>
<dbReference type="SUPFAM" id="SSF55073">
    <property type="entry name" value="Nucleotide cyclase"/>
    <property type="match status" value="1"/>
</dbReference>
<dbReference type="PROSITE" id="PS50887">
    <property type="entry name" value="GGDEF"/>
    <property type="match status" value="1"/>
</dbReference>